<dbReference type="SUPFAM" id="SSF56235">
    <property type="entry name" value="N-terminal nucleophile aminohydrolases (Ntn hydrolases)"/>
    <property type="match status" value="1"/>
</dbReference>
<dbReference type="PANTHER" id="PTHR32194">
    <property type="entry name" value="METALLOPROTEASE TLDD"/>
    <property type="match status" value="1"/>
</dbReference>
<dbReference type="GO" id="GO:0051603">
    <property type="term" value="P:proteolysis involved in protein catabolic process"/>
    <property type="evidence" value="ECO:0007669"/>
    <property type="project" value="InterPro"/>
</dbReference>
<keyword evidence="1 2" id="KW-0539">Nucleus</keyword>
<dbReference type="AlphaFoldDB" id="A0A0H5RJS9"/>
<dbReference type="PIRSF" id="PIRSF001213">
    <property type="entry name" value="Psome_endopept_beta"/>
    <property type="match status" value="1"/>
</dbReference>
<proteinExistence type="inferred from homology"/>
<keyword evidence="2" id="KW-0963">Cytoplasm</keyword>
<dbReference type="PROSITE" id="PS51476">
    <property type="entry name" value="PROTEASOME_BETA_2"/>
    <property type="match status" value="1"/>
</dbReference>
<comment type="subcellular location">
    <subcellularLocation>
        <location evidence="2">Cytoplasm</location>
    </subcellularLocation>
    <subcellularLocation>
        <location evidence="2">Nucleus</location>
    </subcellularLocation>
</comment>
<dbReference type="GO" id="GO:0019774">
    <property type="term" value="C:proteasome core complex, beta-subunit complex"/>
    <property type="evidence" value="ECO:0007669"/>
    <property type="project" value="UniProtKB-UniRule"/>
</dbReference>
<dbReference type="CDD" id="cd03760">
    <property type="entry name" value="proteasome_beta_type_4"/>
    <property type="match status" value="1"/>
</dbReference>
<name>A0A0H5RJS9_9EUKA</name>
<dbReference type="GO" id="GO:0005737">
    <property type="term" value="C:cytoplasm"/>
    <property type="evidence" value="ECO:0007669"/>
    <property type="project" value="UniProtKB-SubCell"/>
</dbReference>
<protein>
    <recommendedName>
        <fullName evidence="2">Proteasome subunit beta</fullName>
    </recommendedName>
</protein>
<comment type="function">
    <text evidence="2">Non-catalytic component of the proteasome.</text>
</comment>
<reference evidence="3" key="1">
    <citation type="submission" date="2015-04" db="EMBL/GenBank/DDBJ databases">
        <title>The genome sequence of the plant pathogenic Rhizarian Plasmodiophora brassicae reveals insights in its biotrophic life cycle and the origin of chitin synthesis.</title>
        <authorList>
            <person name="Schwelm A."/>
            <person name="Fogelqvist J."/>
            <person name="Knaust A."/>
            <person name="Julke S."/>
            <person name="Lilja T."/>
            <person name="Dhandapani V."/>
            <person name="Bonilla-Rosso G."/>
            <person name="Karlsson M."/>
            <person name="Shevchenko A."/>
            <person name="Choi S.R."/>
            <person name="Kim H.G."/>
            <person name="Park J.Y."/>
            <person name="Lim Y.P."/>
            <person name="Ludwig-Muller J."/>
            <person name="Dixelius C."/>
        </authorList>
    </citation>
    <scope>NUCLEOTIDE SEQUENCE</scope>
    <source>
        <tissue evidence="3">Potato root galls</tissue>
    </source>
</reference>
<evidence type="ECO:0000256" key="1">
    <source>
        <dbReference type="ARBA" id="ARBA00023242"/>
    </source>
</evidence>
<organism evidence="3">
    <name type="scientific">Spongospora subterranea</name>
    <dbReference type="NCBI Taxonomy" id="70186"/>
    <lineage>
        <taxon>Eukaryota</taxon>
        <taxon>Sar</taxon>
        <taxon>Rhizaria</taxon>
        <taxon>Endomyxa</taxon>
        <taxon>Phytomyxea</taxon>
        <taxon>Plasmodiophorida</taxon>
        <taxon>Plasmodiophoridae</taxon>
        <taxon>Spongospora</taxon>
    </lineage>
</organism>
<accession>A0A0H5RJS9</accession>
<dbReference type="Pfam" id="PF00227">
    <property type="entry name" value="Proteasome"/>
    <property type="match status" value="1"/>
</dbReference>
<keyword evidence="2" id="KW-0647">Proteasome</keyword>
<dbReference type="InterPro" id="IPR001353">
    <property type="entry name" value="Proteasome_sua/b"/>
</dbReference>
<comment type="similarity">
    <text evidence="2">Belongs to the peptidase T1B family.</text>
</comment>
<dbReference type="GO" id="GO:0005634">
    <property type="term" value="C:nucleus"/>
    <property type="evidence" value="ECO:0007669"/>
    <property type="project" value="UniProtKB-SubCell"/>
</dbReference>
<dbReference type="InterPro" id="IPR016295">
    <property type="entry name" value="Proteasome_beta4"/>
</dbReference>
<evidence type="ECO:0000313" key="3">
    <source>
        <dbReference type="EMBL" id="CRZ08964.1"/>
    </source>
</evidence>
<dbReference type="InterPro" id="IPR029055">
    <property type="entry name" value="Ntn_hydrolases_N"/>
</dbReference>
<evidence type="ECO:0000256" key="2">
    <source>
        <dbReference type="PIRNR" id="PIRNR001213"/>
    </source>
</evidence>
<dbReference type="PANTHER" id="PTHR32194:SF6">
    <property type="entry name" value="PROTEASOME SUBUNIT BETA"/>
    <property type="match status" value="1"/>
</dbReference>
<dbReference type="Gene3D" id="3.60.20.10">
    <property type="entry name" value="Glutamine Phosphoribosylpyrophosphate, subunit 1, domain 1"/>
    <property type="match status" value="1"/>
</dbReference>
<sequence length="236" mass="26213">MLDFGANTSSAMPTTHTQSPIVTGASVLGVVYADGVMIMADTLGSYGSMARFRDLKRIRKINDSTLVGASGEYSDFQEILEFVKQLTVSDWALDDGNILSSSEIFSFLTRKLYNHRSKVNPLWNQLLIAGFDEGKGLLGYIDLYGTSYKDNVAATGFGCHLGIPILRKGWRPNLTEAEARSLLEDAHRVLLYRDCRGLNKFQVAVSTAKGVEISEPFSLKTEWKFRRFVNPDDIAI</sequence>
<dbReference type="InterPro" id="IPR023333">
    <property type="entry name" value="Proteasome_suB-type"/>
</dbReference>
<dbReference type="EMBL" id="HACM01008522">
    <property type="protein sequence ID" value="CRZ08964.1"/>
    <property type="molecule type" value="Transcribed_RNA"/>
</dbReference>